<evidence type="ECO:0000259" key="5">
    <source>
        <dbReference type="PROSITE" id="PS51063"/>
    </source>
</evidence>
<protein>
    <submittedName>
        <fullName evidence="6">Crp/Fnr family transcriptional regulator</fullName>
    </submittedName>
</protein>
<comment type="caution">
    <text evidence="6">The sequence shown here is derived from an EMBL/GenBank/DDBJ whole genome shotgun (WGS) entry which is preliminary data.</text>
</comment>
<accession>A0ABQ3EJU8</accession>
<dbReference type="Gene3D" id="1.10.10.10">
    <property type="entry name" value="Winged helix-like DNA-binding domain superfamily/Winged helix DNA-binding domain"/>
    <property type="match status" value="1"/>
</dbReference>
<evidence type="ECO:0000313" key="6">
    <source>
        <dbReference type="EMBL" id="GHB40401.1"/>
    </source>
</evidence>
<dbReference type="RefSeq" id="WP_209009189.1">
    <property type="nucleotide sequence ID" value="NZ_BMXE01000006.1"/>
</dbReference>
<keyword evidence="2" id="KW-0238">DNA-binding</keyword>
<reference evidence="7" key="1">
    <citation type="journal article" date="2019" name="Int. J. Syst. Evol. Microbiol.">
        <title>The Global Catalogue of Microorganisms (GCM) 10K type strain sequencing project: providing services to taxonomists for standard genome sequencing and annotation.</title>
        <authorList>
            <consortium name="The Broad Institute Genomics Platform"/>
            <consortium name="The Broad Institute Genome Sequencing Center for Infectious Disease"/>
            <person name="Wu L."/>
            <person name="Ma J."/>
        </authorList>
    </citation>
    <scope>NUCLEOTIDE SEQUENCE [LARGE SCALE GENOMIC DNA]</scope>
    <source>
        <strain evidence="7">KCTC 12861</strain>
    </source>
</reference>
<dbReference type="SUPFAM" id="SSF51206">
    <property type="entry name" value="cAMP-binding domain-like"/>
    <property type="match status" value="1"/>
</dbReference>
<dbReference type="InterPro" id="IPR050397">
    <property type="entry name" value="Env_Response_Regulators"/>
</dbReference>
<dbReference type="PROSITE" id="PS50042">
    <property type="entry name" value="CNMP_BINDING_3"/>
    <property type="match status" value="1"/>
</dbReference>
<dbReference type="InterPro" id="IPR012318">
    <property type="entry name" value="HTH_CRP"/>
</dbReference>
<keyword evidence="7" id="KW-1185">Reference proteome</keyword>
<feature type="domain" description="Cyclic nucleotide-binding" evidence="4">
    <location>
        <begin position="18"/>
        <end position="112"/>
    </location>
</feature>
<dbReference type="InterPro" id="IPR036388">
    <property type="entry name" value="WH-like_DNA-bd_sf"/>
</dbReference>
<keyword evidence="1" id="KW-0805">Transcription regulation</keyword>
<dbReference type="Gene3D" id="2.60.120.10">
    <property type="entry name" value="Jelly Rolls"/>
    <property type="match status" value="1"/>
</dbReference>
<evidence type="ECO:0000256" key="1">
    <source>
        <dbReference type="ARBA" id="ARBA00023015"/>
    </source>
</evidence>
<dbReference type="CDD" id="cd00038">
    <property type="entry name" value="CAP_ED"/>
    <property type="match status" value="1"/>
</dbReference>
<dbReference type="InterPro" id="IPR014710">
    <property type="entry name" value="RmlC-like_jellyroll"/>
</dbReference>
<proteinExistence type="predicted"/>
<dbReference type="InterPro" id="IPR018490">
    <property type="entry name" value="cNMP-bd_dom_sf"/>
</dbReference>
<gene>
    <name evidence="6" type="ORF">GCM10007094_32170</name>
</gene>
<dbReference type="InterPro" id="IPR036390">
    <property type="entry name" value="WH_DNA-bd_sf"/>
</dbReference>
<evidence type="ECO:0000256" key="2">
    <source>
        <dbReference type="ARBA" id="ARBA00023125"/>
    </source>
</evidence>
<dbReference type="SMART" id="SM00100">
    <property type="entry name" value="cNMP"/>
    <property type="match status" value="1"/>
</dbReference>
<keyword evidence="3" id="KW-0804">Transcription</keyword>
<dbReference type="EMBL" id="BMXE01000006">
    <property type="protein sequence ID" value="GHB40401.1"/>
    <property type="molecule type" value="Genomic_DNA"/>
</dbReference>
<dbReference type="PROSITE" id="PS51063">
    <property type="entry name" value="HTH_CRP_2"/>
    <property type="match status" value="1"/>
</dbReference>
<dbReference type="Pfam" id="PF13545">
    <property type="entry name" value="HTH_Crp_2"/>
    <property type="match status" value="1"/>
</dbReference>
<dbReference type="PANTHER" id="PTHR24567">
    <property type="entry name" value="CRP FAMILY TRANSCRIPTIONAL REGULATORY PROTEIN"/>
    <property type="match status" value="1"/>
</dbReference>
<dbReference type="Pfam" id="PF00027">
    <property type="entry name" value="cNMP_binding"/>
    <property type="match status" value="1"/>
</dbReference>
<dbReference type="PANTHER" id="PTHR24567:SF74">
    <property type="entry name" value="HTH-TYPE TRANSCRIPTIONAL REGULATOR ARCR"/>
    <property type="match status" value="1"/>
</dbReference>
<name>A0ABQ3EJU8_9HYPH</name>
<evidence type="ECO:0000259" key="4">
    <source>
        <dbReference type="PROSITE" id="PS50042"/>
    </source>
</evidence>
<dbReference type="InterPro" id="IPR000595">
    <property type="entry name" value="cNMP-bd_dom"/>
</dbReference>
<sequence length="240" mass="25926">MSVTIAQSEVEKLAEIPLLKRLSSEAREHLLRGGTKKSVSRGEMIFFQDDKADSFFIVLEGWVKVFRATSSGDEAVVGVFTRGQTFAEGAAFTNSHYPASGEAVTDSVVLCIPVAHLAKSIAADPNIALAMMSSLSMHLHQLVLQIEGLKTHTGAQRVAEFLLNLCSDPAGVSCTLVLPYDKALIAGRLGMKPESLSRAFQKLKGYGVEVKQNRAIISNTQALRALVEQERTAVMHSNLG</sequence>
<evidence type="ECO:0000256" key="3">
    <source>
        <dbReference type="ARBA" id="ARBA00023163"/>
    </source>
</evidence>
<dbReference type="Proteomes" id="UP000637980">
    <property type="component" value="Unassembled WGS sequence"/>
</dbReference>
<organism evidence="6 7">
    <name type="scientific">Pseudovibrio japonicus</name>
    <dbReference type="NCBI Taxonomy" id="366534"/>
    <lineage>
        <taxon>Bacteria</taxon>
        <taxon>Pseudomonadati</taxon>
        <taxon>Pseudomonadota</taxon>
        <taxon>Alphaproteobacteria</taxon>
        <taxon>Hyphomicrobiales</taxon>
        <taxon>Stappiaceae</taxon>
        <taxon>Pseudovibrio</taxon>
    </lineage>
</organism>
<dbReference type="SUPFAM" id="SSF46785">
    <property type="entry name" value="Winged helix' DNA-binding domain"/>
    <property type="match status" value="1"/>
</dbReference>
<evidence type="ECO:0000313" key="7">
    <source>
        <dbReference type="Proteomes" id="UP000637980"/>
    </source>
</evidence>
<feature type="domain" description="HTH crp-type" evidence="5">
    <location>
        <begin position="152"/>
        <end position="221"/>
    </location>
</feature>